<dbReference type="CDD" id="cd02257">
    <property type="entry name" value="Peptidase_C19"/>
    <property type="match status" value="1"/>
</dbReference>
<evidence type="ECO:0000256" key="7">
    <source>
        <dbReference type="ARBA" id="ARBA00022807"/>
    </source>
</evidence>
<dbReference type="InterPro" id="IPR018200">
    <property type="entry name" value="USP_CS"/>
</dbReference>
<evidence type="ECO:0000256" key="1">
    <source>
        <dbReference type="ARBA" id="ARBA00000707"/>
    </source>
</evidence>
<name>A0A813FVY8_POLGL</name>
<evidence type="ECO:0000256" key="4">
    <source>
        <dbReference type="ARBA" id="ARBA00022670"/>
    </source>
</evidence>
<dbReference type="Proteomes" id="UP000654075">
    <property type="component" value="Unassembled WGS sequence"/>
</dbReference>
<sequence>AVTPSPAKFGQGAVSSSSGPCYALRAIVSHEGSSPRSGHYVSYAQSESGAWRSYDDSLVRELPLGQEPQKQLGRKAYLLFYVLQGTPSP</sequence>
<dbReference type="InterPro" id="IPR050185">
    <property type="entry name" value="Ub_carboxyl-term_hydrolase"/>
</dbReference>
<feature type="domain" description="USP" evidence="8">
    <location>
        <begin position="1"/>
        <end position="84"/>
    </location>
</feature>
<dbReference type="InterPro" id="IPR001394">
    <property type="entry name" value="Peptidase_C19_UCH"/>
</dbReference>
<dbReference type="GO" id="GO:0016579">
    <property type="term" value="P:protein deubiquitination"/>
    <property type="evidence" value="ECO:0007669"/>
    <property type="project" value="InterPro"/>
</dbReference>
<evidence type="ECO:0000256" key="3">
    <source>
        <dbReference type="ARBA" id="ARBA00012759"/>
    </source>
</evidence>
<dbReference type="GO" id="GO:0006508">
    <property type="term" value="P:proteolysis"/>
    <property type="evidence" value="ECO:0007669"/>
    <property type="project" value="UniProtKB-KW"/>
</dbReference>
<dbReference type="Pfam" id="PF00443">
    <property type="entry name" value="UCH"/>
    <property type="match status" value="1"/>
</dbReference>
<gene>
    <name evidence="9" type="ORF">PGLA1383_LOCUS34620</name>
</gene>
<organism evidence="9 10">
    <name type="scientific">Polarella glacialis</name>
    <name type="common">Dinoflagellate</name>
    <dbReference type="NCBI Taxonomy" id="89957"/>
    <lineage>
        <taxon>Eukaryota</taxon>
        <taxon>Sar</taxon>
        <taxon>Alveolata</taxon>
        <taxon>Dinophyceae</taxon>
        <taxon>Suessiales</taxon>
        <taxon>Suessiaceae</taxon>
        <taxon>Polarella</taxon>
    </lineage>
</organism>
<dbReference type="InterPro" id="IPR028889">
    <property type="entry name" value="USP"/>
</dbReference>
<protein>
    <recommendedName>
        <fullName evidence="3">ubiquitinyl hydrolase 1</fullName>
        <ecNumber evidence="3">3.4.19.12</ecNumber>
    </recommendedName>
</protein>
<dbReference type="Gene3D" id="3.90.70.10">
    <property type="entry name" value="Cysteine proteinases"/>
    <property type="match status" value="1"/>
</dbReference>
<evidence type="ECO:0000259" key="8">
    <source>
        <dbReference type="PROSITE" id="PS50235"/>
    </source>
</evidence>
<dbReference type="InterPro" id="IPR038765">
    <property type="entry name" value="Papain-like_cys_pep_sf"/>
</dbReference>
<dbReference type="GO" id="GO:0004843">
    <property type="term" value="F:cysteine-type deubiquitinase activity"/>
    <property type="evidence" value="ECO:0007669"/>
    <property type="project" value="UniProtKB-EC"/>
</dbReference>
<dbReference type="PANTHER" id="PTHR21646:SF24">
    <property type="entry name" value="UBIQUITIN CARBOXYL-TERMINAL HYDROLASE"/>
    <property type="match status" value="1"/>
</dbReference>
<dbReference type="OrthoDB" id="333239at2759"/>
<dbReference type="PANTHER" id="PTHR21646">
    <property type="entry name" value="UBIQUITIN CARBOXYL-TERMINAL HYDROLASE"/>
    <property type="match status" value="1"/>
</dbReference>
<evidence type="ECO:0000313" key="9">
    <source>
        <dbReference type="EMBL" id="CAE8616954.1"/>
    </source>
</evidence>
<dbReference type="EMBL" id="CAJNNV010026014">
    <property type="protein sequence ID" value="CAE8616954.1"/>
    <property type="molecule type" value="Genomic_DNA"/>
</dbReference>
<accession>A0A813FVY8</accession>
<dbReference type="SUPFAM" id="SSF54001">
    <property type="entry name" value="Cysteine proteinases"/>
    <property type="match status" value="1"/>
</dbReference>
<comment type="caution">
    <text evidence="9">The sequence shown here is derived from an EMBL/GenBank/DDBJ whole genome shotgun (WGS) entry which is preliminary data.</text>
</comment>
<evidence type="ECO:0000256" key="5">
    <source>
        <dbReference type="ARBA" id="ARBA00022786"/>
    </source>
</evidence>
<feature type="non-terminal residue" evidence="9">
    <location>
        <position position="89"/>
    </location>
</feature>
<evidence type="ECO:0000256" key="2">
    <source>
        <dbReference type="ARBA" id="ARBA00009085"/>
    </source>
</evidence>
<comment type="similarity">
    <text evidence="2">Belongs to the peptidase C19 family.</text>
</comment>
<dbReference type="AlphaFoldDB" id="A0A813FVY8"/>
<dbReference type="EC" id="3.4.19.12" evidence="3"/>
<dbReference type="PROSITE" id="PS50235">
    <property type="entry name" value="USP_3"/>
    <property type="match status" value="1"/>
</dbReference>
<evidence type="ECO:0000256" key="6">
    <source>
        <dbReference type="ARBA" id="ARBA00022801"/>
    </source>
</evidence>
<keyword evidence="7" id="KW-0788">Thiol protease</keyword>
<keyword evidence="10" id="KW-1185">Reference proteome</keyword>
<keyword evidence="6" id="KW-0378">Hydrolase</keyword>
<keyword evidence="4" id="KW-0645">Protease</keyword>
<reference evidence="9" key="1">
    <citation type="submission" date="2021-02" db="EMBL/GenBank/DDBJ databases">
        <authorList>
            <person name="Dougan E. K."/>
            <person name="Rhodes N."/>
            <person name="Thang M."/>
            <person name="Chan C."/>
        </authorList>
    </citation>
    <scope>NUCLEOTIDE SEQUENCE</scope>
</reference>
<comment type="catalytic activity">
    <reaction evidence="1">
        <text>Thiol-dependent hydrolysis of ester, thioester, amide, peptide and isopeptide bonds formed by the C-terminal Gly of ubiquitin (a 76-residue protein attached to proteins as an intracellular targeting signal).</text>
        <dbReference type="EC" id="3.4.19.12"/>
    </reaction>
</comment>
<dbReference type="PROSITE" id="PS00973">
    <property type="entry name" value="USP_2"/>
    <property type="match status" value="1"/>
</dbReference>
<proteinExistence type="inferred from homology"/>
<keyword evidence="5" id="KW-0833">Ubl conjugation pathway</keyword>
<evidence type="ECO:0000313" key="10">
    <source>
        <dbReference type="Proteomes" id="UP000654075"/>
    </source>
</evidence>